<gene>
    <name evidence="1" type="ORF">SAMN05421849_0062</name>
</gene>
<dbReference type="Proteomes" id="UP000192455">
    <property type="component" value="Unassembled WGS sequence"/>
</dbReference>
<dbReference type="STRING" id="515897.SAMN05421849_0062"/>
<name>A0A1R3W7L0_9RHOB</name>
<dbReference type="AlphaFoldDB" id="A0A1R3W7L0"/>
<dbReference type="Pfam" id="PF11351">
    <property type="entry name" value="GTA_holin_3TM"/>
    <property type="match status" value="1"/>
</dbReference>
<dbReference type="OrthoDB" id="7355053at2"/>
<protein>
    <submittedName>
        <fullName evidence="1">Holin of 3TMs, for gene-transfer release</fullName>
    </submittedName>
</protein>
<organism evidence="1 2">
    <name type="scientific">Pontibaca methylaminivorans</name>
    <dbReference type="NCBI Taxonomy" id="515897"/>
    <lineage>
        <taxon>Bacteria</taxon>
        <taxon>Pseudomonadati</taxon>
        <taxon>Pseudomonadota</taxon>
        <taxon>Alphaproteobacteria</taxon>
        <taxon>Rhodobacterales</taxon>
        <taxon>Roseobacteraceae</taxon>
        <taxon>Pontibaca</taxon>
    </lineage>
</organism>
<accession>A0A1R3W7L0</accession>
<dbReference type="EMBL" id="FTPS01000001">
    <property type="protein sequence ID" value="SIT73896.1"/>
    <property type="molecule type" value="Genomic_DNA"/>
</dbReference>
<reference evidence="1 2" key="1">
    <citation type="submission" date="2017-01" db="EMBL/GenBank/DDBJ databases">
        <authorList>
            <person name="Mah S.A."/>
            <person name="Swanson W.J."/>
            <person name="Moy G.W."/>
            <person name="Vacquier V.D."/>
        </authorList>
    </citation>
    <scope>NUCLEOTIDE SEQUENCE [LARGE SCALE GENOMIC DNA]</scope>
    <source>
        <strain evidence="1 2">DSM 21219</strain>
    </source>
</reference>
<evidence type="ECO:0000313" key="2">
    <source>
        <dbReference type="Proteomes" id="UP000192455"/>
    </source>
</evidence>
<keyword evidence="2" id="KW-1185">Reference proteome</keyword>
<dbReference type="RefSeq" id="WP_076646214.1">
    <property type="nucleotide sequence ID" value="NZ_FTPS01000001.1"/>
</dbReference>
<dbReference type="InterPro" id="IPR021497">
    <property type="entry name" value="GTA_holin_3TM"/>
</dbReference>
<sequence>MAVIDRIAGLLGAAPGNVLGRAIGRIRTTVESGGGADTALRDEALRQLAAGLAKGRLTRFGRLVKEGERLPGPALALGTVAMFASAVLDPVGFSERMAGLEQVPEPLWWLLGAVVSLYLGMRHHRRGRELQHDLAMTIAQAPEVIEDLDRLQDLGSRTGALPAGASGNPALDDWQALRTGA</sequence>
<proteinExistence type="predicted"/>
<evidence type="ECO:0000313" key="1">
    <source>
        <dbReference type="EMBL" id="SIT73896.1"/>
    </source>
</evidence>